<evidence type="ECO:0000313" key="1">
    <source>
        <dbReference type="EMBL" id="TFK72475.1"/>
    </source>
</evidence>
<protein>
    <submittedName>
        <fullName evidence="1">PIG-P-domain-containing protein</fullName>
    </submittedName>
</protein>
<gene>
    <name evidence="1" type="ORF">BDN72DRAFT_836256</name>
</gene>
<organism evidence="1 2">
    <name type="scientific">Pluteus cervinus</name>
    <dbReference type="NCBI Taxonomy" id="181527"/>
    <lineage>
        <taxon>Eukaryota</taxon>
        <taxon>Fungi</taxon>
        <taxon>Dikarya</taxon>
        <taxon>Basidiomycota</taxon>
        <taxon>Agaricomycotina</taxon>
        <taxon>Agaricomycetes</taxon>
        <taxon>Agaricomycetidae</taxon>
        <taxon>Agaricales</taxon>
        <taxon>Pluteineae</taxon>
        <taxon>Pluteaceae</taxon>
        <taxon>Pluteus</taxon>
    </lineage>
</organism>
<dbReference type="Proteomes" id="UP000308600">
    <property type="component" value="Unassembled WGS sequence"/>
</dbReference>
<dbReference type="EMBL" id="ML208285">
    <property type="protein sequence ID" value="TFK72475.1"/>
    <property type="molecule type" value="Genomic_DNA"/>
</dbReference>
<name>A0ACD3B314_9AGAR</name>
<sequence length="149" mass="16672">MDPTSPASPVSAYPPIPSPEYRSRAPEFYGFVAWTSTSLLFILYVLWALLPDEYIIWLGVHWYPNREWAILIPAWATALAMFTYTTYSSMAIAATPSFSEMNSVTDNKGSFPSDSTSPYVLAAQPNAIPELYDIPIGLVNQVVHRSKKF</sequence>
<reference evidence="1 2" key="1">
    <citation type="journal article" date="2019" name="Nat. Ecol. Evol.">
        <title>Megaphylogeny resolves global patterns of mushroom evolution.</title>
        <authorList>
            <person name="Varga T."/>
            <person name="Krizsan K."/>
            <person name="Foldi C."/>
            <person name="Dima B."/>
            <person name="Sanchez-Garcia M."/>
            <person name="Sanchez-Ramirez S."/>
            <person name="Szollosi G.J."/>
            <person name="Szarkandi J.G."/>
            <person name="Papp V."/>
            <person name="Albert L."/>
            <person name="Andreopoulos W."/>
            <person name="Angelini C."/>
            <person name="Antonin V."/>
            <person name="Barry K.W."/>
            <person name="Bougher N.L."/>
            <person name="Buchanan P."/>
            <person name="Buyck B."/>
            <person name="Bense V."/>
            <person name="Catcheside P."/>
            <person name="Chovatia M."/>
            <person name="Cooper J."/>
            <person name="Damon W."/>
            <person name="Desjardin D."/>
            <person name="Finy P."/>
            <person name="Geml J."/>
            <person name="Haridas S."/>
            <person name="Hughes K."/>
            <person name="Justo A."/>
            <person name="Karasinski D."/>
            <person name="Kautmanova I."/>
            <person name="Kiss B."/>
            <person name="Kocsube S."/>
            <person name="Kotiranta H."/>
            <person name="LaButti K.M."/>
            <person name="Lechner B.E."/>
            <person name="Liimatainen K."/>
            <person name="Lipzen A."/>
            <person name="Lukacs Z."/>
            <person name="Mihaltcheva S."/>
            <person name="Morgado L.N."/>
            <person name="Niskanen T."/>
            <person name="Noordeloos M.E."/>
            <person name="Ohm R.A."/>
            <person name="Ortiz-Santana B."/>
            <person name="Ovrebo C."/>
            <person name="Racz N."/>
            <person name="Riley R."/>
            <person name="Savchenko A."/>
            <person name="Shiryaev A."/>
            <person name="Soop K."/>
            <person name="Spirin V."/>
            <person name="Szebenyi C."/>
            <person name="Tomsovsky M."/>
            <person name="Tulloss R.E."/>
            <person name="Uehling J."/>
            <person name="Grigoriev I.V."/>
            <person name="Vagvolgyi C."/>
            <person name="Papp T."/>
            <person name="Martin F.M."/>
            <person name="Miettinen O."/>
            <person name="Hibbett D.S."/>
            <person name="Nagy L.G."/>
        </authorList>
    </citation>
    <scope>NUCLEOTIDE SEQUENCE [LARGE SCALE GENOMIC DNA]</scope>
    <source>
        <strain evidence="1 2">NL-1719</strain>
    </source>
</reference>
<keyword evidence="2" id="KW-1185">Reference proteome</keyword>
<proteinExistence type="predicted"/>
<evidence type="ECO:0000313" key="2">
    <source>
        <dbReference type="Proteomes" id="UP000308600"/>
    </source>
</evidence>
<accession>A0ACD3B314</accession>